<reference evidence="1 3" key="2">
    <citation type="submission" date="2018-11" db="EMBL/GenBank/DDBJ databases">
        <authorList>
            <consortium name="Pathogen Informatics"/>
        </authorList>
    </citation>
    <scope>NUCLEOTIDE SEQUENCE [LARGE SCALE GENOMIC DNA]</scope>
</reference>
<protein>
    <submittedName>
        <fullName evidence="4 5">MMS19 nucleotide excision repair protein</fullName>
    </submittedName>
</protein>
<dbReference type="EMBL" id="UYRT01016966">
    <property type="protein sequence ID" value="VDK56474.1"/>
    <property type="molecule type" value="Genomic_DNA"/>
</dbReference>
<evidence type="ECO:0000313" key="3">
    <source>
        <dbReference type="Proteomes" id="UP000271098"/>
    </source>
</evidence>
<evidence type="ECO:0000313" key="4">
    <source>
        <dbReference type="WBParaSite" id="GPUH_0000690701-mRNA-1"/>
    </source>
</evidence>
<evidence type="ECO:0000313" key="5">
    <source>
        <dbReference type="WBParaSite" id="GPUH_0001870001-mRNA-1"/>
    </source>
</evidence>
<dbReference type="WBParaSite" id="GPUH_0001870001-mRNA-1">
    <property type="protein sequence ID" value="GPUH_0001870001-mRNA-1"/>
    <property type="gene ID" value="GPUH_0001870001"/>
</dbReference>
<evidence type="ECO:0000313" key="1">
    <source>
        <dbReference type="EMBL" id="VDK56474.1"/>
    </source>
</evidence>
<reference evidence="4 5" key="1">
    <citation type="submission" date="2016-06" db="UniProtKB">
        <authorList>
            <consortium name="WormBaseParasite"/>
        </authorList>
    </citation>
    <scope>IDENTIFICATION</scope>
</reference>
<dbReference type="Proteomes" id="UP000271098">
    <property type="component" value="Unassembled WGS sequence"/>
</dbReference>
<name>A0A183ECI4_9BILA</name>
<dbReference type="AlphaFoldDB" id="A0A183ECI4"/>
<accession>A0A183ECI4</accession>
<dbReference type="EMBL" id="UYRT01087156">
    <property type="protein sequence ID" value="VDN32233.1"/>
    <property type="molecule type" value="Genomic_DNA"/>
</dbReference>
<keyword evidence="3" id="KW-1185">Reference proteome</keyword>
<gene>
    <name evidence="2" type="ORF">GPUH_LOCUS18672</name>
    <name evidence="1" type="ORF">GPUH_LOCUS6897</name>
</gene>
<evidence type="ECO:0000313" key="2">
    <source>
        <dbReference type="EMBL" id="VDN32233.1"/>
    </source>
</evidence>
<organism evidence="5">
    <name type="scientific">Gongylonema pulchrum</name>
    <dbReference type="NCBI Taxonomy" id="637853"/>
    <lineage>
        <taxon>Eukaryota</taxon>
        <taxon>Metazoa</taxon>
        <taxon>Ecdysozoa</taxon>
        <taxon>Nematoda</taxon>
        <taxon>Chromadorea</taxon>
        <taxon>Rhabditida</taxon>
        <taxon>Spirurina</taxon>
        <taxon>Spiruromorpha</taxon>
        <taxon>Spiruroidea</taxon>
        <taxon>Gongylonematidae</taxon>
        <taxon>Gongylonema</taxon>
    </lineage>
</organism>
<proteinExistence type="predicted"/>
<sequence length="87" mass="10254">MADDMLRPFVPYYSMPSFTKDLPETKKLGIILKHLYFLKREGPDAQEELVKMLKETIEKYSTPHSGFYHDPRLLEVFLIQVTCFDLV</sequence>
<dbReference type="WBParaSite" id="GPUH_0000690701-mRNA-1">
    <property type="protein sequence ID" value="GPUH_0000690701-mRNA-1"/>
    <property type="gene ID" value="GPUH_0000690701"/>
</dbReference>